<dbReference type="Pfam" id="PF21365">
    <property type="entry name" value="Glyco_hydro_31_3rd"/>
    <property type="match status" value="1"/>
</dbReference>
<dbReference type="AlphaFoldDB" id="X1SEZ0"/>
<feature type="domain" description="Glycosyl hydrolase family 31 C-terminal" evidence="1">
    <location>
        <begin position="10"/>
        <end position="95"/>
    </location>
</feature>
<feature type="non-terminal residue" evidence="2">
    <location>
        <position position="1"/>
    </location>
</feature>
<dbReference type="PANTHER" id="PTHR43863">
    <property type="entry name" value="HYDROLASE, PUTATIVE (AFU_ORTHOLOGUE AFUA_1G03140)-RELATED"/>
    <property type="match status" value="1"/>
</dbReference>
<dbReference type="Gene3D" id="2.60.40.1180">
    <property type="entry name" value="Golgi alpha-mannosidase II"/>
    <property type="match status" value="2"/>
</dbReference>
<sequence>SQAYKATKTGLPMMRAMVLEFQDDPNTYSMEDQYMFGDAFLVAPVYTPSNRRTVYLPEGTWFDYWTAKEYKGPITLKVQPPLEVLPLYIKGNSIIPMGPDMTYVGEKPFNPITLDVWLGSEGECTIYDDDQIVQCRARRKEDRVVVDVSASKRTYIVKLNRTGTPASVKLNGVELSRKASAVELETSEHGWYFDPASVVYAKFKGSGDRCELVLRA</sequence>
<protein>
    <recommendedName>
        <fullName evidence="1">Glycosyl hydrolase family 31 C-terminal domain-containing protein</fullName>
    </recommendedName>
</protein>
<dbReference type="InterPro" id="IPR048395">
    <property type="entry name" value="Glyco_hydro_31_C"/>
</dbReference>
<dbReference type="SUPFAM" id="SSF51011">
    <property type="entry name" value="Glycosyl hydrolase domain"/>
    <property type="match status" value="1"/>
</dbReference>
<dbReference type="PANTHER" id="PTHR43863:SF2">
    <property type="entry name" value="MALTASE-GLUCOAMYLASE"/>
    <property type="match status" value="1"/>
</dbReference>
<organism evidence="2">
    <name type="scientific">marine sediment metagenome</name>
    <dbReference type="NCBI Taxonomy" id="412755"/>
    <lineage>
        <taxon>unclassified sequences</taxon>
        <taxon>metagenomes</taxon>
        <taxon>ecological metagenomes</taxon>
    </lineage>
</organism>
<accession>X1SEZ0</accession>
<dbReference type="InterPro" id="IPR051816">
    <property type="entry name" value="Glycosyl_Hydrolase_31"/>
</dbReference>
<gene>
    <name evidence="2" type="ORF">S12H4_34520</name>
</gene>
<dbReference type="InterPro" id="IPR013780">
    <property type="entry name" value="Glyco_hydro_b"/>
</dbReference>
<evidence type="ECO:0000313" key="2">
    <source>
        <dbReference type="EMBL" id="GAI91508.1"/>
    </source>
</evidence>
<comment type="caution">
    <text evidence="2">The sequence shown here is derived from an EMBL/GenBank/DDBJ whole genome shotgun (WGS) entry which is preliminary data.</text>
</comment>
<name>X1SEZ0_9ZZZZ</name>
<evidence type="ECO:0000259" key="1">
    <source>
        <dbReference type="Pfam" id="PF21365"/>
    </source>
</evidence>
<proteinExistence type="predicted"/>
<dbReference type="Gene3D" id="3.20.20.80">
    <property type="entry name" value="Glycosidases"/>
    <property type="match status" value="1"/>
</dbReference>
<dbReference type="EMBL" id="BARW01020430">
    <property type="protein sequence ID" value="GAI91508.1"/>
    <property type="molecule type" value="Genomic_DNA"/>
</dbReference>
<reference evidence="2" key="1">
    <citation type="journal article" date="2014" name="Front. Microbiol.">
        <title>High frequency of phylogenetically diverse reductive dehalogenase-homologous genes in deep subseafloor sedimentary metagenomes.</title>
        <authorList>
            <person name="Kawai M."/>
            <person name="Futagami T."/>
            <person name="Toyoda A."/>
            <person name="Takaki Y."/>
            <person name="Nishi S."/>
            <person name="Hori S."/>
            <person name="Arai W."/>
            <person name="Tsubouchi T."/>
            <person name="Morono Y."/>
            <person name="Uchiyama I."/>
            <person name="Ito T."/>
            <person name="Fujiyama A."/>
            <person name="Inagaki F."/>
            <person name="Takami H."/>
        </authorList>
    </citation>
    <scope>NUCLEOTIDE SEQUENCE</scope>
    <source>
        <strain evidence="2">Expedition CK06-06</strain>
    </source>
</reference>